<reference evidence="2" key="1">
    <citation type="submission" date="2011-01" db="EMBL/GenBank/DDBJ databases">
        <title>Complete sequence of chromosome of Acidobacterium sp. MP5ACTX9.</title>
        <authorList>
            <consortium name="US DOE Joint Genome Institute"/>
            <person name="Lucas S."/>
            <person name="Copeland A."/>
            <person name="Lapidus A."/>
            <person name="Cheng J.-F."/>
            <person name="Goodwin L."/>
            <person name="Pitluck S."/>
            <person name="Teshima H."/>
            <person name="Detter J.C."/>
            <person name="Han C."/>
            <person name="Tapia R."/>
            <person name="Land M."/>
            <person name="Hauser L."/>
            <person name="Kyrpides N."/>
            <person name="Ivanova N."/>
            <person name="Ovchinnikova G."/>
            <person name="Pagani I."/>
            <person name="Rawat S.R."/>
            <person name="Mannisto M."/>
            <person name="Haggblom M.M."/>
            <person name="Woyke T."/>
        </authorList>
    </citation>
    <scope>NUCLEOTIDE SEQUENCE [LARGE SCALE GENOMIC DNA]</scope>
    <source>
        <strain evidence="2">MP5ACTX9</strain>
    </source>
</reference>
<name>E8WXF2_GRATM</name>
<protein>
    <submittedName>
        <fullName evidence="1">Uncharacterized protein</fullName>
    </submittedName>
</protein>
<dbReference type="EMBL" id="CP002480">
    <property type="protein sequence ID" value="ADW67485.1"/>
    <property type="molecule type" value="Genomic_DNA"/>
</dbReference>
<proteinExistence type="predicted"/>
<dbReference type="HOGENOM" id="CLU_2273409_0_0_0"/>
<dbReference type="STRING" id="1198114.AciX9_0413"/>
<organism evidence="2">
    <name type="scientific">Granulicella tundricola (strain ATCC BAA-1859 / DSM 23138 / MP5ACTX9)</name>
    <dbReference type="NCBI Taxonomy" id="1198114"/>
    <lineage>
        <taxon>Bacteria</taxon>
        <taxon>Pseudomonadati</taxon>
        <taxon>Acidobacteriota</taxon>
        <taxon>Terriglobia</taxon>
        <taxon>Terriglobales</taxon>
        <taxon>Acidobacteriaceae</taxon>
        <taxon>Granulicella</taxon>
    </lineage>
</organism>
<dbReference type="KEGG" id="acm:AciX9_0413"/>
<evidence type="ECO:0000313" key="2">
    <source>
        <dbReference type="Proteomes" id="UP000000343"/>
    </source>
</evidence>
<accession>E8WXF2</accession>
<keyword evidence="2" id="KW-1185">Reference proteome</keyword>
<dbReference type="PaxDb" id="1198114-AciX9_0413"/>
<dbReference type="AlphaFoldDB" id="E8WXF2"/>
<dbReference type="Proteomes" id="UP000000343">
    <property type="component" value="Chromosome"/>
</dbReference>
<gene>
    <name evidence="1" type="ordered locus">AciX9_0413</name>
</gene>
<dbReference type="RefSeq" id="WP_013578813.1">
    <property type="nucleotide sequence ID" value="NC_015064.1"/>
</dbReference>
<dbReference type="OrthoDB" id="119992at2"/>
<sequence length="102" mass="11109">MGVATAERSAKASFREPDFSDEQIREVAGNDAAAIAQWADTVAKERGIRVRPRPNDAFIKAVSRLSDGVVDLDPVEELLVELSRAGVISSFQRGLLQVHYLG</sequence>
<evidence type="ECO:0000313" key="1">
    <source>
        <dbReference type="EMBL" id="ADW67485.1"/>
    </source>
</evidence>